<keyword evidence="1" id="KW-0812">Transmembrane</keyword>
<protein>
    <submittedName>
        <fullName evidence="2">Uncharacterized protein</fullName>
    </submittedName>
</protein>
<dbReference type="PROSITE" id="PS51257">
    <property type="entry name" value="PROKAR_LIPOPROTEIN"/>
    <property type="match status" value="1"/>
</dbReference>
<keyword evidence="1" id="KW-1133">Transmembrane helix</keyword>
<accession>A0ABS5W339</accession>
<evidence type="ECO:0000313" key="3">
    <source>
        <dbReference type="Proteomes" id="UP000811255"/>
    </source>
</evidence>
<gene>
    <name evidence="2" type="ORF">KK137_04185</name>
</gene>
<comment type="caution">
    <text evidence="2">The sequence shown here is derived from an EMBL/GenBank/DDBJ whole genome shotgun (WGS) entry which is preliminary data.</text>
</comment>
<evidence type="ECO:0000313" key="2">
    <source>
        <dbReference type="EMBL" id="MBT2133527.1"/>
    </source>
</evidence>
<feature type="transmembrane region" description="Helical" evidence="1">
    <location>
        <begin position="106"/>
        <end position="128"/>
    </location>
</feature>
<feature type="transmembrane region" description="Helical" evidence="1">
    <location>
        <begin position="12"/>
        <end position="36"/>
    </location>
</feature>
<organism evidence="2 3">
    <name type="scientific">Croceibacterium selenioxidans</name>
    <dbReference type="NCBI Taxonomy" id="2838833"/>
    <lineage>
        <taxon>Bacteria</taxon>
        <taxon>Pseudomonadati</taxon>
        <taxon>Pseudomonadota</taxon>
        <taxon>Alphaproteobacteria</taxon>
        <taxon>Sphingomonadales</taxon>
        <taxon>Erythrobacteraceae</taxon>
        <taxon>Croceibacterium</taxon>
    </lineage>
</organism>
<name>A0ABS5W339_9SPHN</name>
<feature type="transmembrane region" description="Helical" evidence="1">
    <location>
        <begin position="76"/>
        <end position="94"/>
    </location>
</feature>
<keyword evidence="1" id="KW-0472">Membrane</keyword>
<sequence>MSLGTARVAGALWRFLLALATGVACGALLAATYVYSAFGGPLVFGGLLVVTIFYGAAIAAICIPIWLIFRRLECDGALAAAALGFLATAMFLLLTNPTADEVRAHLMTYTVLPYAVCGAVGAVTTWWVGRKLIDDYARPD</sequence>
<dbReference type="RefSeq" id="WP_214534767.1">
    <property type="nucleotide sequence ID" value="NZ_JAHFVK010000001.1"/>
</dbReference>
<dbReference type="Proteomes" id="UP000811255">
    <property type="component" value="Unassembled WGS sequence"/>
</dbReference>
<reference evidence="2 3" key="1">
    <citation type="submission" date="2021-05" db="EMBL/GenBank/DDBJ databases">
        <title>Croceibacterium sp. LX-88 genome sequence.</title>
        <authorList>
            <person name="Luo X."/>
        </authorList>
    </citation>
    <scope>NUCLEOTIDE SEQUENCE [LARGE SCALE GENOMIC DNA]</scope>
    <source>
        <strain evidence="2 3">LX-88</strain>
    </source>
</reference>
<evidence type="ECO:0000256" key="1">
    <source>
        <dbReference type="SAM" id="Phobius"/>
    </source>
</evidence>
<dbReference type="EMBL" id="JAHFVK010000001">
    <property type="protein sequence ID" value="MBT2133527.1"/>
    <property type="molecule type" value="Genomic_DNA"/>
</dbReference>
<feature type="transmembrane region" description="Helical" evidence="1">
    <location>
        <begin position="42"/>
        <end position="69"/>
    </location>
</feature>
<proteinExistence type="predicted"/>
<keyword evidence="3" id="KW-1185">Reference proteome</keyword>